<comment type="similarity">
    <text evidence="2 6">Belongs to the peroxisomal membrane protein PXMP2/4 family.</text>
</comment>
<keyword evidence="3 6" id="KW-0812">Transmembrane</keyword>
<dbReference type="PANTHER" id="PTHR11266">
    <property type="entry name" value="PEROXISOMAL MEMBRANE PROTEIN 2, PXMP2 MPV17"/>
    <property type="match status" value="1"/>
</dbReference>
<evidence type="ECO:0000256" key="6">
    <source>
        <dbReference type="RuleBase" id="RU363053"/>
    </source>
</evidence>
<proteinExistence type="inferred from homology"/>
<comment type="subcellular location">
    <subcellularLocation>
        <location evidence="1">Membrane</location>
        <topology evidence="1">Multi-pass membrane protein</topology>
    </subcellularLocation>
</comment>
<evidence type="ECO:0000256" key="2">
    <source>
        <dbReference type="ARBA" id="ARBA00006824"/>
    </source>
</evidence>
<evidence type="ECO:0000313" key="8">
    <source>
        <dbReference type="Proteomes" id="UP000591131"/>
    </source>
</evidence>
<dbReference type="AlphaFoldDB" id="A0A7J6N330"/>
<evidence type="ECO:0000256" key="5">
    <source>
        <dbReference type="ARBA" id="ARBA00023136"/>
    </source>
</evidence>
<organism evidence="7 8">
    <name type="scientific">Perkinsus chesapeaki</name>
    <name type="common">Clam parasite</name>
    <name type="synonym">Perkinsus andrewsi</name>
    <dbReference type="NCBI Taxonomy" id="330153"/>
    <lineage>
        <taxon>Eukaryota</taxon>
        <taxon>Sar</taxon>
        <taxon>Alveolata</taxon>
        <taxon>Perkinsozoa</taxon>
        <taxon>Perkinsea</taxon>
        <taxon>Perkinsida</taxon>
        <taxon>Perkinsidae</taxon>
        <taxon>Perkinsus</taxon>
    </lineage>
</organism>
<feature type="transmembrane region" description="Helical" evidence="6">
    <location>
        <begin position="110"/>
        <end position="134"/>
    </location>
</feature>
<dbReference type="OrthoDB" id="10267969at2759"/>
<dbReference type="GO" id="GO:0005737">
    <property type="term" value="C:cytoplasm"/>
    <property type="evidence" value="ECO:0007669"/>
    <property type="project" value="TreeGrafter"/>
</dbReference>
<gene>
    <name evidence="7" type="ORF">FOL47_000058</name>
</gene>
<sequence>MGAAFLPKSSGGRAAAFRSFGRWSMMIRQKFGNPESVDKMKAIARRTFYSFAIMGASDVSAQWMTTGKIEEPDWDRTFIFAAAGSVCMLPLNGLWAFIVEPRLPGRKWWLTKLATEMVTLTPIYFASLIGFNAWGRYPNADHTLQRIMEDWPLLYRDALIVIPICQTVNYLIIAPHLRNFFHGCCSFLWNVYVSWYVSMPHDQREADVIAEKQARKRGDDSPYHIYNLPPEPRRLVTDGRRTDISHRESLSWNAKW</sequence>
<name>A0A7J6N330_PERCH</name>
<keyword evidence="4 6" id="KW-1133">Transmembrane helix</keyword>
<dbReference type="Pfam" id="PF04117">
    <property type="entry name" value="Mpv17_PMP22"/>
    <property type="match status" value="1"/>
</dbReference>
<protein>
    <recommendedName>
        <fullName evidence="9">Protein Mpv17</fullName>
    </recommendedName>
</protein>
<evidence type="ECO:0000256" key="1">
    <source>
        <dbReference type="ARBA" id="ARBA00004141"/>
    </source>
</evidence>
<feature type="transmembrane region" description="Helical" evidence="6">
    <location>
        <begin position="77"/>
        <end position="98"/>
    </location>
</feature>
<dbReference type="GO" id="GO:0016020">
    <property type="term" value="C:membrane"/>
    <property type="evidence" value="ECO:0007669"/>
    <property type="project" value="UniProtKB-SubCell"/>
</dbReference>
<dbReference type="Proteomes" id="UP000591131">
    <property type="component" value="Unassembled WGS sequence"/>
</dbReference>
<keyword evidence="8" id="KW-1185">Reference proteome</keyword>
<evidence type="ECO:0000256" key="3">
    <source>
        <dbReference type="ARBA" id="ARBA00022692"/>
    </source>
</evidence>
<evidence type="ECO:0008006" key="9">
    <source>
        <dbReference type="Google" id="ProtNLM"/>
    </source>
</evidence>
<evidence type="ECO:0000313" key="7">
    <source>
        <dbReference type="EMBL" id="KAF4678329.1"/>
    </source>
</evidence>
<keyword evidence="5 6" id="KW-0472">Membrane</keyword>
<reference evidence="7 8" key="1">
    <citation type="submission" date="2020-04" db="EMBL/GenBank/DDBJ databases">
        <title>Perkinsus chesapeaki whole genome sequence.</title>
        <authorList>
            <person name="Bogema D.R."/>
        </authorList>
    </citation>
    <scope>NUCLEOTIDE SEQUENCE [LARGE SCALE GENOMIC DNA]</scope>
    <source>
        <strain evidence="7">ATCC PRA-425</strain>
    </source>
</reference>
<evidence type="ECO:0000256" key="4">
    <source>
        <dbReference type="ARBA" id="ARBA00022989"/>
    </source>
</evidence>
<dbReference type="EMBL" id="JAAPAO010000001">
    <property type="protein sequence ID" value="KAF4678329.1"/>
    <property type="molecule type" value="Genomic_DNA"/>
</dbReference>
<accession>A0A7J6N330</accession>
<comment type="caution">
    <text evidence="7">The sequence shown here is derived from an EMBL/GenBank/DDBJ whole genome shotgun (WGS) entry which is preliminary data.</text>
</comment>
<dbReference type="InterPro" id="IPR007248">
    <property type="entry name" value="Mpv17_PMP22"/>
</dbReference>